<sequence>MKLPQGLSIESSSSGSATLVCKLQKSLYGLRQASRQWYAKLSQALCSRGYSHSLNDYSLFVKRTESCYVFLAVYVDDIILTEDDLSEISALKMANPLDIAHKLHSDVGELLPKPESYKSLVGKLNFLTHTRPDLCFAVQHLCQFLKTPRVPHMAAALHVLRYLKGISTFGVFLSNSPDFSLLASCDSDWAACHESRRSVTGFCIHLGGSLLSWKSKKQHIVSLSSAEAEYRTMSKVVAELAWLVWLLSDLGLSIDAPIPVLYEARLLFA</sequence>
<dbReference type="Pfam" id="PF07727">
    <property type="entry name" value="RVT_2"/>
    <property type="match status" value="1"/>
</dbReference>
<name>A0A1S4ARF3_TOBAC</name>
<dbReference type="PANTHER" id="PTHR11439">
    <property type="entry name" value="GAG-POL-RELATED RETROTRANSPOSON"/>
    <property type="match status" value="1"/>
</dbReference>
<dbReference type="STRING" id="4097.A0A1S4ARF3"/>
<dbReference type="OrthoDB" id="414945at2759"/>
<reference evidence="2" key="1">
    <citation type="submission" date="2025-08" db="UniProtKB">
        <authorList>
            <consortium name="RefSeq"/>
        </authorList>
    </citation>
    <scope>IDENTIFICATION</scope>
</reference>
<dbReference type="OMA" id="WAACHES"/>
<dbReference type="InterPro" id="IPR043502">
    <property type="entry name" value="DNA/RNA_pol_sf"/>
</dbReference>
<evidence type="ECO:0000259" key="1">
    <source>
        <dbReference type="Pfam" id="PF07727"/>
    </source>
</evidence>
<dbReference type="PaxDb" id="4097-A0A1S4ARF3"/>
<proteinExistence type="predicted"/>
<dbReference type="RefSeq" id="XP_016479150.1">
    <property type="nucleotide sequence ID" value="XM_016623664.1"/>
</dbReference>
<dbReference type="PANTHER" id="PTHR11439:SF470">
    <property type="entry name" value="CYSTEINE-RICH RLK (RECEPTOR-LIKE PROTEIN KINASE) 8"/>
    <property type="match status" value="1"/>
</dbReference>
<protein>
    <submittedName>
        <fullName evidence="2">Uncharacterized mitochondrial protein AtMg00810-like</fullName>
    </submittedName>
</protein>
<gene>
    <name evidence="2" type="primary">LOC107800487</name>
</gene>
<organism evidence="2">
    <name type="scientific">Nicotiana tabacum</name>
    <name type="common">Common tobacco</name>
    <dbReference type="NCBI Taxonomy" id="4097"/>
    <lineage>
        <taxon>Eukaryota</taxon>
        <taxon>Viridiplantae</taxon>
        <taxon>Streptophyta</taxon>
        <taxon>Embryophyta</taxon>
        <taxon>Tracheophyta</taxon>
        <taxon>Spermatophyta</taxon>
        <taxon>Magnoliopsida</taxon>
        <taxon>eudicotyledons</taxon>
        <taxon>Gunneridae</taxon>
        <taxon>Pentapetalae</taxon>
        <taxon>asterids</taxon>
        <taxon>lamiids</taxon>
        <taxon>Solanales</taxon>
        <taxon>Solanaceae</taxon>
        <taxon>Nicotianoideae</taxon>
        <taxon>Nicotianeae</taxon>
        <taxon>Nicotiana</taxon>
    </lineage>
</organism>
<accession>A0A1S4ARF3</accession>
<dbReference type="AlphaFoldDB" id="A0A1S4ARF3"/>
<feature type="domain" description="Reverse transcriptase Ty1/copia-type" evidence="1">
    <location>
        <begin position="2"/>
        <end position="93"/>
    </location>
</feature>
<dbReference type="KEGG" id="nta:107800487"/>
<dbReference type="CDD" id="cd09272">
    <property type="entry name" value="RNase_HI_RT_Ty1"/>
    <property type="match status" value="1"/>
</dbReference>
<dbReference type="InterPro" id="IPR013103">
    <property type="entry name" value="RVT_2"/>
</dbReference>
<dbReference type="SUPFAM" id="SSF56672">
    <property type="entry name" value="DNA/RNA polymerases"/>
    <property type="match status" value="1"/>
</dbReference>
<evidence type="ECO:0000313" key="2">
    <source>
        <dbReference type="RefSeq" id="XP_016479150.1"/>
    </source>
</evidence>